<proteinExistence type="predicted"/>
<gene>
    <name evidence="1" type="ORF">AGERDE_LOCUS11788</name>
</gene>
<comment type="caution">
    <text evidence="1">The sequence shown here is derived from an EMBL/GenBank/DDBJ whole genome shotgun (WGS) entry which is preliminary data.</text>
</comment>
<dbReference type="EMBL" id="CAJVPL010005768">
    <property type="protein sequence ID" value="CAG8660493.1"/>
    <property type="molecule type" value="Genomic_DNA"/>
</dbReference>
<name>A0A9N9E2U3_9GLOM</name>
<accession>A0A9N9E2U3</accession>
<evidence type="ECO:0000313" key="1">
    <source>
        <dbReference type="EMBL" id="CAG8660493.1"/>
    </source>
</evidence>
<protein>
    <submittedName>
        <fullName evidence="1">12410_t:CDS:1</fullName>
    </submittedName>
</protein>
<dbReference type="Proteomes" id="UP000789831">
    <property type="component" value="Unassembled WGS sequence"/>
</dbReference>
<feature type="non-terminal residue" evidence="1">
    <location>
        <position position="411"/>
    </location>
</feature>
<dbReference type="OrthoDB" id="2445949at2759"/>
<sequence>LASFKESQGNGGFLGSESAKILFIVYTKSDTNESDNNESQIAEALNNFFQIYDPHMVTQFDFYIWRIINRTGLPFQSRKSEISCYNNKYIQVHQEEGWTKEEIDNVDIGKLYASIVTWENIKSSNYNCPLLSFIIDLTRPQKELRKALGSIIYEKITRVPDMYFKSCSDIDNLVKKFFNDKKRWNYDDFGSVEDDDKNQQFYFFVRDICKHMSASKSKASKYRKEVNARIPDFYCFLKLLNITHELLYEETSGGPFFEDADKYQNDLYKLFRFGHDSKIKLGMDLIVNNIRYLVNDHEELWKQLGEIENFLLQAHGVYLKVCIFDQPSLPFCRAREIYNLRIPYEETEDVGFIAKYINNLWNIHLGLNASSTTLDKICKTILRRQQEPIRIIEDSTISHFPILKYKTFETP</sequence>
<keyword evidence="2" id="KW-1185">Reference proteome</keyword>
<evidence type="ECO:0000313" key="2">
    <source>
        <dbReference type="Proteomes" id="UP000789831"/>
    </source>
</evidence>
<reference evidence="1" key="1">
    <citation type="submission" date="2021-06" db="EMBL/GenBank/DDBJ databases">
        <authorList>
            <person name="Kallberg Y."/>
            <person name="Tangrot J."/>
            <person name="Rosling A."/>
        </authorList>
    </citation>
    <scope>NUCLEOTIDE SEQUENCE</scope>
    <source>
        <strain evidence="1">MT106</strain>
    </source>
</reference>
<dbReference type="AlphaFoldDB" id="A0A9N9E2U3"/>
<organism evidence="1 2">
    <name type="scientific">Ambispora gerdemannii</name>
    <dbReference type="NCBI Taxonomy" id="144530"/>
    <lineage>
        <taxon>Eukaryota</taxon>
        <taxon>Fungi</taxon>
        <taxon>Fungi incertae sedis</taxon>
        <taxon>Mucoromycota</taxon>
        <taxon>Glomeromycotina</taxon>
        <taxon>Glomeromycetes</taxon>
        <taxon>Archaeosporales</taxon>
        <taxon>Ambisporaceae</taxon>
        <taxon>Ambispora</taxon>
    </lineage>
</organism>